<evidence type="ECO:0000256" key="5">
    <source>
        <dbReference type="PROSITE-ProRule" id="PRU00169"/>
    </source>
</evidence>
<feature type="modified residue" description="4-aspartylphosphate" evidence="5">
    <location>
        <position position="68"/>
    </location>
</feature>
<dbReference type="GO" id="GO:0043565">
    <property type="term" value="F:sequence-specific DNA binding"/>
    <property type="evidence" value="ECO:0007669"/>
    <property type="project" value="InterPro"/>
</dbReference>
<dbReference type="AlphaFoldDB" id="A0A7S7SJA7"/>
<dbReference type="GO" id="GO:0006355">
    <property type="term" value="P:regulation of DNA-templated transcription"/>
    <property type="evidence" value="ECO:0007669"/>
    <property type="project" value="InterPro"/>
</dbReference>
<dbReference type="Gene3D" id="1.10.10.60">
    <property type="entry name" value="Homeodomain-like"/>
    <property type="match status" value="1"/>
</dbReference>
<proteinExistence type="predicted"/>
<dbReference type="KEGG" id="pfer:IRI77_27395"/>
<keyword evidence="1" id="KW-0547">Nucleotide-binding</keyword>
<dbReference type="Pfam" id="PF00158">
    <property type="entry name" value="Sigma54_activat"/>
    <property type="match status" value="1"/>
</dbReference>
<dbReference type="CDD" id="cd00156">
    <property type="entry name" value="REC"/>
    <property type="match status" value="1"/>
</dbReference>
<dbReference type="InterPro" id="IPR003593">
    <property type="entry name" value="AAA+_ATPase"/>
</dbReference>
<evidence type="ECO:0000313" key="8">
    <source>
        <dbReference type="EMBL" id="QOY86498.1"/>
    </source>
</evidence>
<dbReference type="InterPro" id="IPR025662">
    <property type="entry name" value="Sigma_54_int_dom_ATP-bd_1"/>
</dbReference>
<keyword evidence="3" id="KW-0805">Transcription regulation</keyword>
<dbReference type="RefSeq" id="WP_194448167.1">
    <property type="nucleotide sequence ID" value="NZ_CP063849.1"/>
</dbReference>
<dbReference type="InterPro" id="IPR001789">
    <property type="entry name" value="Sig_transdc_resp-reg_receiver"/>
</dbReference>
<dbReference type="InterPro" id="IPR027417">
    <property type="entry name" value="P-loop_NTPase"/>
</dbReference>
<evidence type="ECO:0000256" key="1">
    <source>
        <dbReference type="ARBA" id="ARBA00022741"/>
    </source>
</evidence>
<name>A0A7S7SJA7_PALFE</name>
<dbReference type="InterPro" id="IPR058031">
    <property type="entry name" value="AAA_lid_NorR"/>
</dbReference>
<dbReference type="SUPFAM" id="SSF52540">
    <property type="entry name" value="P-loop containing nucleoside triphosphate hydrolases"/>
    <property type="match status" value="1"/>
</dbReference>
<dbReference type="FunFam" id="3.40.50.300:FF:000006">
    <property type="entry name" value="DNA-binding transcriptional regulator NtrC"/>
    <property type="match status" value="1"/>
</dbReference>
<dbReference type="PANTHER" id="PTHR32071">
    <property type="entry name" value="TRANSCRIPTIONAL REGULATORY PROTEIN"/>
    <property type="match status" value="1"/>
</dbReference>
<reference evidence="8 9" key="1">
    <citation type="submission" date="2020-10" db="EMBL/GenBank/DDBJ databases">
        <title>Complete genome sequence of Paludibaculum fermentans P105T, a facultatively anaerobic acidobacterium capable of dissimilatory Fe(III) reduction.</title>
        <authorList>
            <person name="Dedysh S.N."/>
            <person name="Beletsky A.V."/>
            <person name="Kulichevskaya I.S."/>
            <person name="Mardanov A.V."/>
            <person name="Ravin N.V."/>
        </authorList>
    </citation>
    <scope>NUCLEOTIDE SEQUENCE [LARGE SCALE GENOMIC DNA]</scope>
    <source>
        <strain evidence="8 9">P105</strain>
    </source>
</reference>
<dbReference type="Proteomes" id="UP000593892">
    <property type="component" value="Chromosome"/>
</dbReference>
<evidence type="ECO:0000256" key="4">
    <source>
        <dbReference type="ARBA" id="ARBA00023163"/>
    </source>
</evidence>
<dbReference type="Gene3D" id="1.10.8.60">
    <property type="match status" value="1"/>
</dbReference>
<dbReference type="Gene3D" id="3.40.50.2300">
    <property type="match status" value="1"/>
</dbReference>
<dbReference type="SMART" id="SM00382">
    <property type="entry name" value="AAA"/>
    <property type="match status" value="1"/>
</dbReference>
<dbReference type="PROSITE" id="PS00675">
    <property type="entry name" value="SIGMA54_INTERACT_1"/>
    <property type="match status" value="1"/>
</dbReference>
<dbReference type="GO" id="GO:0005524">
    <property type="term" value="F:ATP binding"/>
    <property type="evidence" value="ECO:0007669"/>
    <property type="project" value="UniProtKB-KW"/>
</dbReference>
<keyword evidence="2" id="KW-0067">ATP-binding</keyword>
<evidence type="ECO:0000256" key="2">
    <source>
        <dbReference type="ARBA" id="ARBA00022840"/>
    </source>
</evidence>
<protein>
    <submittedName>
        <fullName evidence="8">Sigma-54-dependent Fis family transcriptional regulator</fullName>
    </submittedName>
</protein>
<dbReference type="CDD" id="cd00009">
    <property type="entry name" value="AAA"/>
    <property type="match status" value="1"/>
</dbReference>
<dbReference type="InterPro" id="IPR011006">
    <property type="entry name" value="CheY-like_superfamily"/>
</dbReference>
<evidence type="ECO:0000259" key="7">
    <source>
        <dbReference type="PROSITE" id="PS50110"/>
    </source>
</evidence>
<dbReference type="Pfam" id="PF02954">
    <property type="entry name" value="HTH_8"/>
    <property type="match status" value="1"/>
</dbReference>
<dbReference type="PROSITE" id="PS50045">
    <property type="entry name" value="SIGMA54_INTERACT_4"/>
    <property type="match status" value="1"/>
</dbReference>
<dbReference type="GO" id="GO:0000160">
    <property type="term" value="P:phosphorelay signal transduction system"/>
    <property type="evidence" value="ECO:0007669"/>
    <property type="project" value="InterPro"/>
</dbReference>
<dbReference type="Gene3D" id="3.40.50.300">
    <property type="entry name" value="P-loop containing nucleotide triphosphate hydrolases"/>
    <property type="match status" value="1"/>
</dbReference>
<feature type="domain" description="Sigma-54 factor interaction" evidence="6">
    <location>
        <begin position="158"/>
        <end position="387"/>
    </location>
</feature>
<dbReference type="InterPro" id="IPR025944">
    <property type="entry name" value="Sigma_54_int_dom_CS"/>
</dbReference>
<keyword evidence="4" id="KW-0804">Transcription</keyword>
<sequence length="468" mass="51585">MALAALWSGMIGSEPDMKPVLLVVDDEEAARYAIGRLFHSDFRIIEAGSVPEARQRLRTDPPDVILLDYDLPGENGLALLKELAPDPAAPAIILITAYGGERLAVEAMKSGAYDYLAKPYDIEELRLVVNRATERQSLKREVEHLRYARAGEGQFGRMTGGSPAMRQLFQTAERVAQSDLPVLIQGESGTGKDVLAQEIHARSPRSARRFVALNCSALPEHLVESELFGYEKGAFTGAASARAGKFEQAHHGTLFLDEIGDMAPATQAKILRAVENGAVERLGGVNTVSVNVRTISASNKDLPQAIRDGGFREDLYYRLAAVTLWIPPLRDRRDDIPALVDLFWRELRAKYSRSGPDMSREAIARLQDHTWPGNVRELRNALERAFVMAHGDSVTAADIQASAAPASSKSSTSLDEPDYREAKRLFEIEYLTRKLRENGGNVTRTAESIGMARQSLQEKIRELGLARP</sequence>
<dbReference type="EMBL" id="CP063849">
    <property type="protein sequence ID" value="QOY86498.1"/>
    <property type="molecule type" value="Genomic_DNA"/>
</dbReference>
<dbReference type="SUPFAM" id="SSF46689">
    <property type="entry name" value="Homeodomain-like"/>
    <property type="match status" value="1"/>
</dbReference>
<evidence type="ECO:0000259" key="6">
    <source>
        <dbReference type="PROSITE" id="PS50045"/>
    </source>
</evidence>
<dbReference type="PRINTS" id="PR01590">
    <property type="entry name" value="HTHFIS"/>
</dbReference>
<dbReference type="SMART" id="SM00448">
    <property type="entry name" value="REC"/>
    <property type="match status" value="1"/>
</dbReference>
<gene>
    <name evidence="8" type="ORF">IRI77_27395</name>
</gene>
<dbReference type="Pfam" id="PF25601">
    <property type="entry name" value="AAA_lid_14"/>
    <property type="match status" value="1"/>
</dbReference>
<dbReference type="InterPro" id="IPR002197">
    <property type="entry name" value="HTH_Fis"/>
</dbReference>
<dbReference type="PROSITE" id="PS00688">
    <property type="entry name" value="SIGMA54_INTERACT_3"/>
    <property type="match status" value="1"/>
</dbReference>
<keyword evidence="9" id="KW-1185">Reference proteome</keyword>
<dbReference type="InterPro" id="IPR002078">
    <property type="entry name" value="Sigma_54_int"/>
</dbReference>
<evidence type="ECO:0000313" key="9">
    <source>
        <dbReference type="Proteomes" id="UP000593892"/>
    </source>
</evidence>
<accession>A0A7S7SJA7</accession>
<organism evidence="8 9">
    <name type="scientific">Paludibaculum fermentans</name>
    <dbReference type="NCBI Taxonomy" id="1473598"/>
    <lineage>
        <taxon>Bacteria</taxon>
        <taxon>Pseudomonadati</taxon>
        <taxon>Acidobacteriota</taxon>
        <taxon>Terriglobia</taxon>
        <taxon>Bryobacterales</taxon>
        <taxon>Bryobacteraceae</taxon>
        <taxon>Paludibaculum</taxon>
    </lineage>
</organism>
<keyword evidence="5" id="KW-0597">Phosphoprotein</keyword>
<dbReference type="SUPFAM" id="SSF52172">
    <property type="entry name" value="CheY-like"/>
    <property type="match status" value="1"/>
</dbReference>
<evidence type="ECO:0000256" key="3">
    <source>
        <dbReference type="ARBA" id="ARBA00023015"/>
    </source>
</evidence>
<feature type="domain" description="Response regulatory" evidence="7">
    <location>
        <begin position="20"/>
        <end position="133"/>
    </location>
</feature>
<dbReference type="Pfam" id="PF00072">
    <property type="entry name" value="Response_reg"/>
    <property type="match status" value="1"/>
</dbReference>
<dbReference type="InterPro" id="IPR009057">
    <property type="entry name" value="Homeodomain-like_sf"/>
</dbReference>
<dbReference type="PROSITE" id="PS50110">
    <property type="entry name" value="RESPONSE_REGULATORY"/>
    <property type="match status" value="1"/>
</dbReference>